<proteinExistence type="predicted"/>
<name>A0A9N9ET22_9GLOM</name>
<reference evidence="1" key="1">
    <citation type="submission" date="2021-06" db="EMBL/GenBank/DDBJ databases">
        <authorList>
            <person name="Kallberg Y."/>
            <person name="Tangrot J."/>
            <person name="Rosling A."/>
        </authorList>
    </citation>
    <scope>NUCLEOTIDE SEQUENCE</scope>
    <source>
        <strain evidence="1">MT106</strain>
    </source>
</reference>
<gene>
    <name evidence="1" type="ORF">AGERDE_LOCUS13093</name>
</gene>
<protein>
    <submittedName>
        <fullName evidence="1">8791_t:CDS:1</fullName>
    </submittedName>
</protein>
<dbReference type="AlphaFoldDB" id="A0A9N9ET22"/>
<comment type="caution">
    <text evidence="1">The sequence shown here is derived from an EMBL/GenBank/DDBJ whole genome shotgun (WGS) entry which is preliminary data.</text>
</comment>
<dbReference type="EMBL" id="CAJVPL010014338">
    <property type="protein sequence ID" value="CAG8690768.1"/>
    <property type="molecule type" value="Genomic_DNA"/>
</dbReference>
<keyword evidence="2" id="KW-1185">Reference proteome</keyword>
<evidence type="ECO:0000313" key="2">
    <source>
        <dbReference type="Proteomes" id="UP000789831"/>
    </source>
</evidence>
<accession>A0A9N9ET22</accession>
<sequence>MTSPIILQPHQIIKLEERFTQQEIANIFGINVKTPTNLPKQKRGRKEIFNPEKLDILCSYTITVKIITQKSLAQKFSCSQPTICRVLQKLEITYKKISYQSSEQLRKKNKEKINFF</sequence>
<evidence type="ECO:0000313" key="1">
    <source>
        <dbReference type="EMBL" id="CAG8690768.1"/>
    </source>
</evidence>
<feature type="non-terminal residue" evidence="1">
    <location>
        <position position="116"/>
    </location>
</feature>
<dbReference type="Proteomes" id="UP000789831">
    <property type="component" value="Unassembled WGS sequence"/>
</dbReference>
<organism evidence="1 2">
    <name type="scientific">Ambispora gerdemannii</name>
    <dbReference type="NCBI Taxonomy" id="144530"/>
    <lineage>
        <taxon>Eukaryota</taxon>
        <taxon>Fungi</taxon>
        <taxon>Fungi incertae sedis</taxon>
        <taxon>Mucoromycota</taxon>
        <taxon>Glomeromycotina</taxon>
        <taxon>Glomeromycetes</taxon>
        <taxon>Archaeosporales</taxon>
        <taxon>Ambisporaceae</taxon>
        <taxon>Ambispora</taxon>
    </lineage>
</organism>